<feature type="region of interest" description="Disordered" evidence="2">
    <location>
        <begin position="203"/>
        <end position="316"/>
    </location>
</feature>
<feature type="domain" description="RRM" evidence="3">
    <location>
        <begin position="336"/>
        <end position="409"/>
    </location>
</feature>
<dbReference type="HOGENOM" id="CLU_511061_0_0_1"/>
<dbReference type="AlphaFoldDB" id="S9R982"/>
<feature type="domain" description="RRM" evidence="3">
    <location>
        <begin position="41"/>
        <end position="120"/>
    </location>
</feature>
<accession>S9R982</accession>
<feature type="compositionally biased region" description="Low complexity" evidence="2">
    <location>
        <begin position="289"/>
        <end position="313"/>
    </location>
</feature>
<dbReference type="VEuPathDB" id="FungiDB:SOCG_04287"/>
<dbReference type="RefSeq" id="XP_013020583.1">
    <property type="nucleotide sequence ID" value="XM_013165129.1"/>
</dbReference>
<dbReference type="EMBL" id="KE503208">
    <property type="protein sequence ID" value="EPX70669.1"/>
    <property type="molecule type" value="Genomic_DNA"/>
</dbReference>
<dbReference type="InterPro" id="IPR035979">
    <property type="entry name" value="RBD_domain_sf"/>
</dbReference>
<dbReference type="GO" id="GO:0010629">
    <property type="term" value="P:negative regulation of gene expression"/>
    <property type="evidence" value="ECO:0007669"/>
    <property type="project" value="EnsemblFungi"/>
</dbReference>
<evidence type="ECO:0000313" key="4">
    <source>
        <dbReference type="EMBL" id="EPX70669.1"/>
    </source>
</evidence>
<dbReference type="PROSITE" id="PS50102">
    <property type="entry name" value="RRM"/>
    <property type="match status" value="2"/>
</dbReference>
<gene>
    <name evidence="4" type="ORF">SOCG_04287</name>
</gene>
<dbReference type="OMA" id="PYYPYPE"/>
<dbReference type="SMART" id="SM00360">
    <property type="entry name" value="RRM"/>
    <property type="match status" value="2"/>
</dbReference>
<evidence type="ECO:0000256" key="2">
    <source>
        <dbReference type="SAM" id="MobiDB-lite"/>
    </source>
</evidence>
<dbReference type="GO" id="GO:0031138">
    <property type="term" value="P:negative regulation of conjugation with cellular fusion"/>
    <property type="evidence" value="ECO:0007669"/>
    <property type="project" value="EnsemblFungi"/>
</dbReference>
<dbReference type="InterPro" id="IPR000504">
    <property type="entry name" value="RRM_dom"/>
</dbReference>
<organism evidence="4 5">
    <name type="scientific">Schizosaccharomyces octosporus (strain yFS286)</name>
    <name type="common">Fission yeast</name>
    <name type="synonym">Octosporomyces octosporus</name>
    <dbReference type="NCBI Taxonomy" id="483514"/>
    <lineage>
        <taxon>Eukaryota</taxon>
        <taxon>Fungi</taxon>
        <taxon>Dikarya</taxon>
        <taxon>Ascomycota</taxon>
        <taxon>Taphrinomycotina</taxon>
        <taxon>Schizosaccharomycetes</taxon>
        <taxon>Schizosaccharomycetales</taxon>
        <taxon>Schizosaccharomycetaceae</taxon>
        <taxon>Schizosaccharomyces</taxon>
    </lineage>
</organism>
<proteinExistence type="predicted"/>
<dbReference type="Pfam" id="PF00076">
    <property type="entry name" value="RRM_1"/>
    <property type="match status" value="2"/>
</dbReference>
<keyword evidence="1" id="KW-0694">RNA-binding</keyword>
<feature type="compositionally biased region" description="Polar residues" evidence="2">
    <location>
        <begin position="272"/>
        <end position="288"/>
    </location>
</feature>
<dbReference type="eggNOG" id="ENOG502QUGB">
    <property type="taxonomic scope" value="Eukaryota"/>
</dbReference>
<evidence type="ECO:0000256" key="1">
    <source>
        <dbReference type="PROSITE-ProRule" id="PRU00176"/>
    </source>
</evidence>
<feature type="compositionally biased region" description="Low complexity" evidence="2">
    <location>
        <begin position="246"/>
        <end position="271"/>
    </location>
</feature>
<reference evidence="4 5" key="1">
    <citation type="journal article" date="2011" name="Science">
        <title>Comparative functional genomics of the fission yeasts.</title>
        <authorList>
            <person name="Rhind N."/>
            <person name="Chen Z."/>
            <person name="Yassour M."/>
            <person name="Thompson D.A."/>
            <person name="Haas B.J."/>
            <person name="Habib N."/>
            <person name="Wapinski I."/>
            <person name="Roy S."/>
            <person name="Lin M.F."/>
            <person name="Heiman D.I."/>
            <person name="Young S.K."/>
            <person name="Furuya K."/>
            <person name="Guo Y."/>
            <person name="Pidoux A."/>
            <person name="Chen H.M."/>
            <person name="Robbertse B."/>
            <person name="Goldberg J.M."/>
            <person name="Aoki K."/>
            <person name="Bayne E.H."/>
            <person name="Berlin A.M."/>
            <person name="Desjardins C.A."/>
            <person name="Dobbs E."/>
            <person name="Dukaj L."/>
            <person name="Fan L."/>
            <person name="FitzGerald M.G."/>
            <person name="French C."/>
            <person name="Gujja S."/>
            <person name="Hansen K."/>
            <person name="Keifenheim D."/>
            <person name="Levin J.Z."/>
            <person name="Mosher R.A."/>
            <person name="Mueller C.A."/>
            <person name="Pfiffner J."/>
            <person name="Priest M."/>
            <person name="Russ C."/>
            <person name="Smialowska A."/>
            <person name="Swoboda P."/>
            <person name="Sykes S.M."/>
            <person name="Vaughn M."/>
            <person name="Vengrova S."/>
            <person name="Yoder R."/>
            <person name="Zeng Q."/>
            <person name="Allshire R."/>
            <person name="Baulcombe D."/>
            <person name="Birren B.W."/>
            <person name="Brown W."/>
            <person name="Ekwall K."/>
            <person name="Kellis M."/>
            <person name="Leatherwood J."/>
            <person name="Levin H."/>
            <person name="Margalit H."/>
            <person name="Martienssen R."/>
            <person name="Nieduszynski C.A."/>
            <person name="Spatafora J.W."/>
            <person name="Friedman N."/>
            <person name="Dalgaard J.Z."/>
            <person name="Baumann P."/>
            <person name="Niki H."/>
            <person name="Regev A."/>
            <person name="Nusbaum C."/>
        </authorList>
    </citation>
    <scope>NUCLEOTIDE SEQUENCE [LARGE SCALE GENOMIC DNA]</scope>
    <source>
        <strain evidence="5">yFS286</strain>
    </source>
</reference>
<evidence type="ECO:0000259" key="3">
    <source>
        <dbReference type="PROSITE" id="PS50102"/>
    </source>
</evidence>
<dbReference type="GeneID" id="25033251"/>
<evidence type="ECO:0000313" key="5">
    <source>
        <dbReference type="Proteomes" id="UP000016088"/>
    </source>
</evidence>
<keyword evidence="5" id="KW-1185">Reference proteome</keyword>
<name>S9R982_SCHOY</name>
<feature type="compositionally biased region" description="Low complexity" evidence="2">
    <location>
        <begin position="1"/>
        <end position="12"/>
    </location>
</feature>
<feature type="region of interest" description="Disordered" evidence="2">
    <location>
        <begin position="1"/>
        <end position="32"/>
    </location>
</feature>
<dbReference type="SUPFAM" id="SSF54928">
    <property type="entry name" value="RNA-binding domain, RBD"/>
    <property type="match status" value="2"/>
</dbReference>
<sequence>MMDSSPTSTPSPKINSLPLSPDPTDPIHPKTIQNQRGKPIACLFVGSLNSSLSESQLTVSVKTFFQKYGPLLHVKVLKDWLQRSYSFVQFANANDASTALKDAQNALLDDRRIRIEPAKVNRTIYLANPSNPFNFSSSDVQHLLQPYGLIEEQVKTKDSSGYLVRFVYRDDAISAFLNLRNSPYKVLWAENVSTKSVFRNKLPNSSFRHHHPNTRPSKSFSSSSSSRSTSASLSQNSQRKLSSLKTFPNSSNVSSFPPSTPISSSLTTPTSATNYDESSDMSTPKNTMTSPYTSPPYSQSNFINKSPNSSKPSFPSPNYPPPYPYCQPLVPFIDPFSIFIDHLDSKNCSRNSIVELFSQYGKVLDCKLIRQSDKPAFAFLQFDSQQAAVNAVYHKPQPFFQKKPLRVKFRILPHSAYPVSTYQYPMASPSFLPSSRAIFPTVNSPSHSSIPYPCHPSMASLTPPATFGLQPDMLQPMYPYYPYPELCYPPGNLYYYGTASPSNTVGSE</sequence>
<dbReference type="Gene3D" id="3.30.70.330">
    <property type="match status" value="2"/>
</dbReference>
<dbReference type="OrthoDB" id="410044at2759"/>
<dbReference type="GO" id="GO:0003723">
    <property type="term" value="F:RNA binding"/>
    <property type="evidence" value="ECO:0007669"/>
    <property type="project" value="UniProtKB-UniRule"/>
</dbReference>
<dbReference type="InterPro" id="IPR050441">
    <property type="entry name" value="RBM"/>
</dbReference>
<dbReference type="Proteomes" id="UP000016088">
    <property type="component" value="Unassembled WGS sequence"/>
</dbReference>
<dbReference type="InterPro" id="IPR012677">
    <property type="entry name" value="Nucleotide-bd_a/b_plait_sf"/>
</dbReference>
<dbReference type="PANTHER" id="PTHR48034">
    <property type="entry name" value="TRANSFORMER-2 SEX-DETERMINING PROTEIN-RELATED"/>
    <property type="match status" value="1"/>
</dbReference>
<protein>
    <submittedName>
        <fullName evidence="4">RNA-binding protein M</fullName>
    </submittedName>
</protein>
<feature type="compositionally biased region" description="Low complexity" evidence="2">
    <location>
        <begin position="217"/>
        <end position="237"/>
    </location>
</feature>